<evidence type="ECO:0000313" key="5">
    <source>
        <dbReference type="EMBL" id="KAF6027895.1"/>
    </source>
</evidence>
<evidence type="ECO:0000256" key="4">
    <source>
        <dbReference type="ARBA" id="ARBA00023180"/>
    </source>
</evidence>
<protein>
    <submittedName>
        <fullName evidence="5">EDEM2</fullName>
    </submittedName>
</protein>
<dbReference type="AlphaFoldDB" id="A0A7J7JPF2"/>
<dbReference type="InterPro" id="IPR001382">
    <property type="entry name" value="Glyco_hydro_47"/>
</dbReference>
<evidence type="ECO:0000256" key="2">
    <source>
        <dbReference type="ARBA" id="ARBA00007658"/>
    </source>
</evidence>
<dbReference type="PANTHER" id="PTHR45679:SF6">
    <property type="entry name" value="ER DEGRADATION-ENHANCING ALPHA-MANNOSIDASE-LIKE PROTEIN 2"/>
    <property type="match status" value="1"/>
</dbReference>
<dbReference type="GO" id="GO:1904380">
    <property type="term" value="P:endoplasmic reticulum mannose trimming"/>
    <property type="evidence" value="ECO:0007669"/>
    <property type="project" value="InterPro"/>
</dbReference>
<name>A0A7J7JPF2_BUGNE</name>
<dbReference type="Gene3D" id="1.50.10.10">
    <property type="match status" value="1"/>
</dbReference>
<comment type="similarity">
    <text evidence="2">Belongs to the glycosyl hydrolase 47 family.</text>
</comment>
<keyword evidence="4" id="KW-0325">Glycoprotein</keyword>
<comment type="subcellular location">
    <subcellularLocation>
        <location evidence="1">Endoplasmic reticulum</location>
    </subcellularLocation>
</comment>
<dbReference type="GO" id="GO:0004571">
    <property type="term" value="F:mannosyl-oligosaccharide 1,2-alpha-mannosidase activity"/>
    <property type="evidence" value="ECO:0007669"/>
    <property type="project" value="InterPro"/>
</dbReference>
<keyword evidence="3" id="KW-0256">Endoplasmic reticulum</keyword>
<keyword evidence="6" id="KW-1185">Reference proteome</keyword>
<sequence length="141" mass="16854">MFRNSDYLTQLQEYIEKFEETLKKDDWYLWVNMKSGAVLYRFFNHWKRFGLAYRQSQSYYIHSPFRKPSMMGEADKGLKTILNYFQVWEQFGATPEFYSLTKLSPTKGREGYPLRPELVESAMYIYQATKDPQMLHIGASI</sequence>
<comment type="caution">
    <text evidence="5">The sequence shown here is derived from an EMBL/GenBank/DDBJ whole genome shotgun (WGS) entry which is preliminary data.</text>
</comment>
<dbReference type="GO" id="GO:0016020">
    <property type="term" value="C:membrane"/>
    <property type="evidence" value="ECO:0007669"/>
    <property type="project" value="InterPro"/>
</dbReference>
<dbReference type="GO" id="GO:0005975">
    <property type="term" value="P:carbohydrate metabolic process"/>
    <property type="evidence" value="ECO:0007669"/>
    <property type="project" value="InterPro"/>
</dbReference>
<gene>
    <name evidence="5" type="ORF">EB796_013796</name>
</gene>
<evidence type="ECO:0000256" key="3">
    <source>
        <dbReference type="ARBA" id="ARBA00022824"/>
    </source>
</evidence>
<dbReference type="PANTHER" id="PTHR45679">
    <property type="entry name" value="ER DEGRADATION-ENHANCING ALPHA-MANNOSIDASE-LIKE PROTEIN 2"/>
    <property type="match status" value="1"/>
</dbReference>
<dbReference type="EMBL" id="VXIV02002008">
    <property type="protein sequence ID" value="KAF6027895.1"/>
    <property type="molecule type" value="Genomic_DNA"/>
</dbReference>
<dbReference type="GO" id="GO:0044322">
    <property type="term" value="C:endoplasmic reticulum quality control compartment"/>
    <property type="evidence" value="ECO:0007669"/>
    <property type="project" value="GOC"/>
</dbReference>
<dbReference type="GO" id="GO:0005509">
    <property type="term" value="F:calcium ion binding"/>
    <property type="evidence" value="ECO:0007669"/>
    <property type="project" value="InterPro"/>
</dbReference>
<evidence type="ECO:0000256" key="1">
    <source>
        <dbReference type="ARBA" id="ARBA00004240"/>
    </source>
</evidence>
<reference evidence="5" key="1">
    <citation type="submission" date="2020-06" db="EMBL/GenBank/DDBJ databases">
        <title>Draft genome of Bugula neritina, a colonial animal packing powerful symbionts and potential medicines.</title>
        <authorList>
            <person name="Rayko M."/>
        </authorList>
    </citation>
    <scope>NUCLEOTIDE SEQUENCE [LARGE SCALE GENOMIC DNA]</scope>
    <source>
        <strain evidence="5">Kwan_BN1</strain>
    </source>
</reference>
<dbReference type="InterPro" id="IPR036026">
    <property type="entry name" value="Seven-hairpin_glycosidases"/>
</dbReference>
<accession>A0A7J7JPF2</accession>
<dbReference type="Proteomes" id="UP000593567">
    <property type="component" value="Unassembled WGS sequence"/>
</dbReference>
<dbReference type="InterPro" id="IPR012341">
    <property type="entry name" value="6hp_glycosidase-like_sf"/>
</dbReference>
<dbReference type="Pfam" id="PF01532">
    <property type="entry name" value="Glyco_hydro_47"/>
    <property type="match status" value="1"/>
</dbReference>
<organism evidence="5 6">
    <name type="scientific">Bugula neritina</name>
    <name type="common">Brown bryozoan</name>
    <name type="synonym">Sertularia neritina</name>
    <dbReference type="NCBI Taxonomy" id="10212"/>
    <lineage>
        <taxon>Eukaryota</taxon>
        <taxon>Metazoa</taxon>
        <taxon>Spiralia</taxon>
        <taxon>Lophotrochozoa</taxon>
        <taxon>Bryozoa</taxon>
        <taxon>Gymnolaemata</taxon>
        <taxon>Cheilostomatida</taxon>
        <taxon>Flustrina</taxon>
        <taxon>Buguloidea</taxon>
        <taxon>Bugulidae</taxon>
        <taxon>Bugula</taxon>
    </lineage>
</organism>
<dbReference type="OrthoDB" id="8118055at2759"/>
<dbReference type="SUPFAM" id="SSF48225">
    <property type="entry name" value="Seven-hairpin glycosidases"/>
    <property type="match status" value="1"/>
</dbReference>
<proteinExistence type="inferred from homology"/>
<dbReference type="InterPro" id="IPR044674">
    <property type="entry name" value="EDEM1/2/3"/>
</dbReference>
<evidence type="ECO:0000313" key="6">
    <source>
        <dbReference type="Proteomes" id="UP000593567"/>
    </source>
</evidence>